<dbReference type="RefSeq" id="WP_185790537.1">
    <property type="nucleotide sequence ID" value="NZ_CANMIT010000003.1"/>
</dbReference>
<feature type="region of interest" description="Disordered" evidence="1">
    <location>
        <begin position="217"/>
        <end position="238"/>
    </location>
</feature>
<evidence type="ECO:0000256" key="2">
    <source>
        <dbReference type="SAM" id="SignalP"/>
    </source>
</evidence>
<feature type="chain" id="PRO_5032340912" evidence="2">
    <location>
        <begin position="22"/>
        <end position="238"/>
    </location>
</feature>
<dbReference type="PANTHER" id="PTHR39200:SF1">
    <property type="entry name" value="AUTO-TRANSPORTER ADHESIN HEAD GIN DOMAIN-CONTAINING PROTEIN-RELATED"/>
    <property type="match status" value="1"/>
</dbReference>
<proteinExistence type="predicted"/>
<reference evidence="4" key="1">
    <citation type="submission" date="2020-08" db="EMBL/GenBank/DDBJ databases">
        <title>Winogradskyella ouciana sp. nov., isolated from the hadal seawater of the Mariana Trench.</title>
        <authorList>
            <person name="He X."/>
        </authorList>
    </citation>
    <scope>NUCLEOTIDE SEQUENCE [LARGE SCALE GENOMIC DNA]</scope>
    <source>
        <strain evidence="4">KCTC 52348</strain>
    </source>
</reference>
<dbReference type="Proteomes" id="UP000533900">
    <property type="component" value="Unassembled WGS sequence"/>
</dbReference>
<comment type="caution">
    <text evidence="4">The sequence shown here is derived from an EMBL/GenBank/DDBJ whole genome shotgun (WGS) entry which is preliminary data.</text>
</comment>
<evidence type="ECO:0000313" key="5">
    <source>
        <dbReference type="Proteomes" id="UP000533900"/>
    </source>
</evidence>
<feature type="domain" description="Putative auto-transporter adhesin head GIN" evidence="3">
    <location>
        <begin position="41"/>
        <end position="223"/>
    </location>
</feature>
<evidence type="ECO:0000259" key="3">
    <source>
        <dbReference type="Pfam" id="PF10988"/>
    </source>
</evidence>
<dbReference type="EMBL" id="JACLCP010000007">
    <property type="protein sequence ID" value="MBC2846830.1"/>
    <property type="molecule type" value="Genomic_DNA"/>
</dbReference>
<keyword evidence="5" id="KW-1185">Reference proteome</keyword>
<dbReference type="AlphaFoldDB" id="A0A842IUT5"/>
<dbReference type="Gene3D" id="2.160.20.120">
    <property type="match status" value="1"/>
</dbReference>
<dbReference type="InterPro" id="IPR021255">
    <property type="entry name" value="DUF2807"/>
</dbReference>
<accession>A0A842IUT5</accession>
<gene>
    <name evidence="4" type="ORF">H7F21_17110</name>
</gene>
<protein>
    <submittedName>
        <fullName evidence="4">DUF2807 domain-containing protein</fullName>
    </submittedName>
</protein>
<sequence>MKFLKSITVLVFLLSTTLSYAQWKKIKGDGNITTITRSTGDYSGLKAAGSMDFKLVQGKEGEITIKGDANLMEYIITEVKDGKLVVKSKKGANLRPTKTIIVTVPYESIESVSLAGSGDVENSGTIKADEFKVSLAGSGDINLQVDSNSLESSISGSGDIQLSGSTNNLETKIAGSGDFQGSSLDSKNVEVKIAGSGDANVVCNGVLKVRIAGSGDVSYSGKPTSKDTKVSGSGSISN</sequence>
<dbReference type="Pfam" id="PF10988">
    <property type="entry name" value="DUF2807"/>
    <property type="match status" value="1"/>
</dbReference>
<dbReference type="PANTHER" id="PTHR39200">
    <property type="entry name" value="HYPOTHETICAL EXPORTED PROTEIN"/>
    <property type="match status" value="1"/>
</dbReference>
<evidence type="ECO:0000256" key="1">
    <source>
        <dbReference type="SAM" id="MobiDB-lite"/>
    </source>
</evidence>
<name>A0A842IUT5_9FLAO</name>
<keyword evidence="2" id="KW-0732">Signal</keyword>
<organism evidence="4 5">
    <name type="scientific">Winogradskyella flava</name>
    <dbReference type="NCBI Taxonomy" id="1884876"/>
    <lineage>
        <taxon>Bacteria</taxon>
        <taxon>Pseudomonadati</taxon>
        <taxon>Bacteroidota</taxon>
        <taxon>Flavobacteriia</taxon>
        <taxon>Flavobacteriales</taxon>
        <taxon>Flavobacteriaceae</taxon>
        <taxon>Winogradskyella</taxon>
    </lineage>
</organism>
<evidence type="ECO:0000313" key="4">
    <source>
        <dbReference type="EMBL" id="MBC2846830.1"/>
    </source>
</evidence>
<feature type="signal peptide" evidence="2">
    <location>
        <begin position="1"/>
        <end position="21"/>
    </location>
</feature>